<evidence type="ECO:0000256" key="1">
    <source>
        <dbReference type="ARBA" id="ARBA00008575"/>
    </source>
</evidence>
<dbReference type="GO" id="GO:0016887">
    <property type="term" value="F:ATP hydrolysis activity"/>
    <property type="evidence" value="ECO:0007669"/>
    <property type="project" value="InterPro"/>
</dbReference>
<dbReference type="GO" id="GO:0006635">
    <property type="term" value="P:fatty acid beta-oxidation"/>
    <property type="evidence" value="ECO:0007669"/>
    <property type="project" value="TreeGrafter"/>
</dbReference>
<evidence type="ECO:0000256" key="7">
    <source>
        <dbReference type="ARBA" id="ARBA00023136"/>
    </source>
</evidence>
<organism evidence="11 12">
    <name type="scientific">Steccherinum ochraceum</name>
    <dbReference type="NCBI Taxonomy" id="92696"/>
    <lineage>
        <taxon>Eukaryota</taxon>
        <taxon>Fungi</taxon>
        <taxon>Dikarya</taxon>
        <taxon>Basidiomycota</taxon>
        <taxon>Agaricomycotina</taxon>
        <taxon>Agaricomycetes</taxon>
        <taxon>Polyporales</taxon>
        <taxon>Steccherinaceae</taxon>
        <taxon>Steccherinum</taxon>
    </lineage>
</organism>
<dbReference type="GO" id="GO:0005524">
    <property type="term" value="F:ATP binding"/>
    <property type="evidence" value="ECO:0007669"/>
    <property type="project" value="UniProtKB-KW"/>
</dbReference>
<dbReference type="Pfam" id="PF05462">
    <property type="entry name" value="Dicty_CAR"/>
    <property type="match status" value="1"/>
</dbReference>
<dbReference type="InterPro" id="IPR003593">
    <property type="entry name" value="AAA+_ATPase"/>
</dbReference>
<dbReference type="InterPro" id="IPR017871">
    <property type="entry name" value="ABC_transporter-like_CS"/>
</dbReference>
<dbReference type="CDD" id="cd03223">
    <property type="entry name" value="ABCD_peroxisomal_ALDP"/>
    <property type="match status" value="1"/>
</dbReference>
<evidence type="ECO:0000313" key="11">
    <source>
        <dbReference type="EMBL" id="TCD60691.1"/>
    </source>
</evidence>
<dbReference type="InterPro" id="IPR003439">
    <property type="entry name" value="ABC_transporter-like_ATP-bd"/>
</dbReference>
<name>A0A4R0R1E1_9APHY</name>
<evidence type="ECO:0000256" key="5">
    <source>
        <dbReference type="ARBA" id="ARBA00022840"/>
    </source>
</evidence>
<keyword evidence="2" id="KW-0813">Transport</keyword>
<gene>
    <name evidence="11" type="ORF">EIP91_009658</name>
</gene>
<dbReference type="Proteomes" id="UP000292702">
    <property type="component" value="Unassembled WGS sequence"/>
</dbReference>
<dbReference type="SUPFAM" id="SSF52540">
    <property type="entry name" value="P-loop containing nucleoside triphosphate hydrolases"/>
    <property type="match status" value="1"/>
</dbReference>
<dbReference type="PROSITE" id="PS50893">
    <property type="entry name" value="ABC_TRANSPORTER_2"/>
    <property type="match status" value="1"/>
</dbReference>
<keyword evidence="3 9" id="KW-0812">Transmembrane</keyword>
<dbReference type="GO" id="GO:0005778">
    <property type="term" value="C:peroxisomal membrane"/>
    <property type="evidence" value="ECO:0007669"/>
    <property type="project" value="TreeGrafter"/>
</dbReference>
<feature type="transmembrane region" description="Helical" evidence="9">
    <location>
        <begin position="107"/>
        <end position="129"/>
    </location>
</feature>
<feature type="compositionally biased region" description="Low complexity" evidence="8">
    <location>
        <begin position="356"/>
        <end position="371"/>
    </location>
</feature>
<feature type="transmembrane region" description="Helical" evidence="9">
    <location>
        <begin position="190"/>
        <end position="211"/>
    </location>
</feature>
<proteinExistence type="inferred from homology"/>
<feature type="transmembrane region" description="Helical" evidence="9">
    <location>
        <begin position="26"/>
        <end position="50"/>
    </location>
</feature>
<comment type="similarity">
    <text evidence="1">Belongs to the ABC transporter superfamily. ABCD family. Peroxisomal fatty acyl CoA transporter (TC 3.A.1.203) subfamily.</text>
</comment>
<dbReference type="STRING" id="92696.A0A4R0R1E1"/>
<dbReference type="SMART" id="SM00382">
    <property type="entry name" value="AAA"/>
    <property type="match status" value="1"/>
</dbReference>
<dbReference type="PROSITE" id="PS00211">
    <property type="entry name" value="ABC_TRANSPORTER_1"/>
    <property type="match status" value="1"/>
</dbReference>
<dbReference type="InterPro" id="IPR011527">
    <property type="entry name" value="ABC1_TM_dom"/>
</dbReference>
<protein>
    <recommendedName>
        <fullName evidence="10">ABC transporter domain-containing protein</fullName>
    </recommendedName>
</protein>
<keyword evidence="12" id="KW-1185">Reference proteome</keyword>
<evidence type="ECO:0000256" key="2">
    <source>
        <dbReference type="ARBA" id="ARBA00022448"/>
    </source>
</evidence>
<evidence type="ECO:0000256" key="8">
    <source>
        <dbReference type="SAM" id="MobiDB-lite"/>
    </source>
</evidence>
<dbReference type="GO" id="GO:0042760">
    <property type="term" value="P:very long-chain fatty acid catabolic process"/>
    <property type="evidence" value="ECO:0007669"/>
    <property type="project" value="TreeGrafter"/>
</dbReference>
<dbReference type="PANTHER" id="PTHR11384:SF67">
    <property type="entry name" value="ATP-BINDING CASSETTE SUB-FAMILY D MEMBER 1"/>
    <property type="match status" value="1"/>
</dbReference>
<feature type="transmembrane region" description="Helical" evidence="9">
    <location>
        <begin position="254"/>
        <end position="274"/>
    </location>
</feature>
<accession>A0A4R0R1E1</accession>
<feature type="compositionally biased region" description="Pro residues" evidence="8">
    <location>
        <begin position="340"/>
        <end position="349"/>
    </location>
</feature>
<reference evidence="11 12" key="1">
    <citation type="submission" date="2018-11" db="EMBL/GenBank/DDBJ databases">
        <title>Genome assembly of Steccherinum ochraceum LE-BIN_3174, the white-rot fungus of the Steccherinaceae family (The Residual Polyporoid clade, Polyporales, Basidiomycota).</title>
        <authorList>
            <person name="Fedorova T.V."/>
            <person name="Glazunova O.A."/>
            <person name="Landesman E.O."/>
            <person name="Moiseenko K.V."/>
            <person name="Psurtseva N.V."/>
            <person name="Savinova O.S."/>
            <person name="Shakhova N.V."/>
            <person name="Tyazhelova T.V."/>
            <person name="Vasina D.V."/>
        </authorList>
    </citation>
    <scope>NUCLEOTIDE SEQUENCE [LARGE SCALE GENOMIC DNA]</scope>
    <source>
        <strain evidence="11 12">LE-BIN_3174</strain>
    </source>
</reference>
<dbReference type="PANTHER" id="PTHR11384">
    <property type="entry name" value="ATP-BINDING CASSETTE, SUB-FAMILY D MEMBER"/>
    <property type="match status" value="1"/>
</dbReference>
<evidence type="ECO:0000259" key="10">
    <source>
        <dbReference type="PROSITE" id="PS50893"/>
    </source>
</evidence>
<dbReference type="GO" id="GO:0005324">
    <property type="term" value="F:long-chain fatty acid transmembrane transporter activity"/>
    <property type="evidence" value="ECO:0007669"/>
    <property type="project" value="TreeGrafter"/>
</dbReference>
<evidence type="ECO:0000256" key="4">
    <source>
        <dbReference type="ARBA" id="ARBA00022741"/>
    </source>
</evidence>
<feature type="transmembrane region" description="Helical" evidence="9">
    <location>
        <begin position="280"/>
        <end position="306"/>
    </location>
</feature>
<dbReference type="InterPro" id="IPR050835">
    <property type="entry name" value="ABC_transporter_sub-D"/>
</dbReference>
<feature type="region of interest" description="Disordered" evidence="8">
    <location>
        <begin position="340"/>
        <end position="378"/>
    </location>
</feature>
<feature type="transmembrane region" description="Helical" evidence="9">
    <location>
        <begin position="136"/>
        <end position="160"/>
    </location>
</feature>
<keyword evidence="6 9" id="KW-1133">Transmembrane helix</keyword>
<feature type="transmembrane region" description="Helical" evidence="9">
    <location>
        <begin position="511"/>
        <end position="531"/>
    </location>
</feature>
<dbReference type="GO" id="GO:0015910">
    <property type="term" value="P:long-chain fatty acid import into peroxisome"/>
    <property type="evidence" value="ECO:0007669"/>
    <property type="project" value="TreeGrafter"/>
</dbReference>
<keyword evidence="5" id="KW-0067">ATP-binding</keyword>
<keyword evidence="7 9" id="KW-0472">Membrane</keyword>
<dbReference type="Pfam" id="PF00005">
    <property type="entry name" value="ABC_tran"/>
    <property type="match status" value="1"/>
</dbReference>
<sequence>MSVKFADFGDLVARTMDYQVYGKAEVAGLGILVAAGCLSGFAVWLGFVMIAIRTPRYQNTHVVVFFCCLLFSNLIQCASTAMSAKWAVERRTYQGTYCRLQAGLKQAGNVGMALWTFALSAHIFTLLFLRWKHTRAGSYLTLATGWFFVAFVVTIGPTAIQDDRGPYFAPTGLWCWISDAYPKEQIWTEYFFEFLSAGFSFLIYTIILLRVRGNLYQSKGRWILRFVPRGESWQLAIQRDVIDASMLRVAAKMVWFPVAYTVLLLPMAITQLLHFRNVNVPFWATIITGTFFNLQGLTNIMLLFIMGRVIPDLSDMPDLSNPRRTIDMSSSERFGITPFILPPKTPPAPDLEAGLSRSETTDSSSSTNSTTPLRTVAYGPRLSKEELEKVLQQVYVDGPDGTKKLQVPYRDRLSEVTIKPYSQSELADDAKNFPPPHATHKPNLDKNFIRQLRAILRICFPSWYSKETLILILHSFFLVARTILSVGVAKLDGRIVRDLVSADGKGFLKGLGLWFALAIPSTYTNTMIHHLQAKLSLRLRTRLSRYTNDLYLSSAPDLRYYRAGQDGGLDGVDQYMTADVAAFCDAVAGIYGNVMKPSLDLVLFTTQLSRTLGVRGTLLLFLNYYVTAKILRAVTPAFGRLAAVEARLEGEYRAGMGRVGRESEEVAFYNGGPRERDILWRAYLRLIKHINSIYKIRIAYEWTEDYVIKYLWSAAGYALIAVPVLLTRRRDVGIQTGPDMRMNDEVANRTETYISSRRLLLSLADAGGRVMYAQKDLLELAGLTTRLYALLSTLHNLIPLPKPAPSEDTVELSHVDVAIPSVNSAPTVLVKDLSLALAKGEHLMITGSNGVGKTAVARVLAGLWAPWKDEDEVEVGSVGKNVGEVRRPEGKKGVFVVPQRSYMVAGTLLDQIIYPDSYAQFTESGRTLEELMEILTASNLAYLPQREGGWHTRKEWRDVLSGGEKQRMGLARVFYHKPKFAVLDECTSAVSSDVEGRMYEHAKSLGITLITISIRPSLMKYHTQLLTVNGDGVGSWTLSKIGTAEERMGLDREIIALEGKLAEVEEWERRVKELNKALSAQEA</sequence>
<dbReference type="EMBL" id="RWJN01000558">
    <property type="protein sequence ID" value="TCD60691.1"/>
    <property type="molecule type" value="Genomic_DNA"/>
</dbReference>
<dbReference type="OrthoDB" id="422637at2759"/>
<evidence type="ECO:0000256" key="3">
    <source>
        <dbReference type="ARBA" id="ARBA00022692"/>
    </source>
</evidence>
<dbReference type="GO" id="GO:0140359">
    <property type="term" value="F:ABC-type transporter activity"/>
    <property type="evidence" value="ECO:0007669"/>
    <property type="project" value="InterPro"/>
</dbReference>
<feature type="domain" description="ABC transporter" evidence="10">
    <location>
        <begin position="810"/>
        <end position="1077"/>
    </location>
</feature>
<evidence type="ECO:0000313" key="12">
    <source>
        <dbReference type="Proteomes" id="UP000292702"/>
    </source>
</evidence>
<evidence type="ECO:0000256" key="9">
    <source>
        <dbReference type="SAM" id="Phobius"/>
    </source>
</evidence>
<keyword evidence="4" id="KW-0547">Nucleotide-binding</keyword>
<dbReference type="Gene3D" id="3.40.50.300">
    <property type="entry name" value="P-loop containing nucleotide triphosphate hydrolases"/>
    <property type="match status" value="1"/>
</dbReference>
<dbReference type="Gene3D" id="1.20.1070.10">
    <property type="entry name" value="Rhodopsin 7-helix transmembrane proteins"/>
    <property type="match status" value="1"/>
</dbReference>
<dbReference type="InterPro" id="IPR027417">
    <property type="entry name" value="P-loop_NTPase"/>
</dbReference>
<dbReference type="AlphaFoldDB" id="A0A4R0R1E1"/>
<comment type="caution">
    <text evidence="11">The sequence shown here is derived from an EMBL/GenBank/DDBJ whole genome shotgun (WGS) entry which is preliminary data.</text>
</comment>
<dbReference type="GO" id="GO:0007031">
    <property type="term" value="P:peroxisome organization"/>
    <property type="evidence" value="ECO:0007669"/>
    <property type="project" value="TreeGrafter"/>
</dbReference>
<evidence type="ECO:0000256" key="6">
    <source>
        <dbReference type="ARBA" id="ARBA00022989"/>
    </source>
</evidence>
<feature type="transmembrane region" description="Helical" evidence="9">
    <location>
        <begin position="62"/>
        <end position="87"/>
    </location>
</feature>
<dbReference type="Pfam" id="PF06472">
    <property type="entry name" value="ABC_membrane_2"/>
    <property type="match status" value="1"/>
</dbReference>